<evidence type="ECO:0000256" key="1">
    <source>
        <dbReference type="SAM" id="MobiDB-lite"/>
    </source>
</evidence>
<dbReference type="RefSeq" id="XP_017774679.1">
    <property type="nucleotide sequence ID" value="XM_017919190.1"/>
</dbReference>
<dbReference type="Proteomes" id="UP000695000">
    <property type="component" value="Unplaced"/>
</dbReference>
<accession>A0ABM1MJC9</accession>
<dbReference type="InterPro" id="IPR013087">
    <property type="entry name" value="Znf_C2H2_type"/>
</dbReference>
<dbReference type="PROSITE" id="PS00028">
    <property type="entry name" value="ZINC_FINGER_C2H2_1"/>
    <property type="match status" value="1"/>
</dbReference>
<keyword evidence="3" id="KW-1185">Reference proteome</keyword>
<evidence type="ECO:0000313" key="4">
    <source>
        <dbReference type="RefSeq" id="XP_017774679.1"/>
    </source>
</evidence>
<gene>
    <name evidence="4" type="primary">LOC108561320</name>
</gene>
<name>A0ABM1MJC9_NICVS</name>
<feature type="compositionally biased region" description="Acidic residues" evidence="1">
    <location>
        <begin position="65"/>
        <end position="93"/>
    </location>
</feature>
<feature type="domain" description="C2H2-type" evidence="2">
    <location>
        <begin position="133"/>
        <end position="154"/>
    </location>
</feature>
<evidence type="ECO:0000259" key="2">
    <source>
        <dbReference type="PROSITE" id="PS00028"/>
    </source>
</evidence>
<evidence type="ECO:0000313" key="3">
    <source>
        <dbReference type="Proteomes" id="UP000695000"/>
    </source>
</evidence>
<dbReference type="GeneID" id="108561320"/>
<reference evidence="4" key="1">
    <citation type="submission" date="2025-08" db="UniProtKB">
        <authorList>
            <consortium name="RefSeq"/>
        </authorList>
    </citation>
    <scope>IDENTIFICATION</scope>
    <source>
        <tissue evidence="4">Whole Larva</tissue>
    </source>
</reference>
<protein>
    <submittedName>
        <fullName evidence="4">Transcription initiation factor TFIID subunit 11-like</fullName>
    </submittedName>
</protein>
<proteinExistence type="predicted"/>
<organism evidence="3 4">
    <name type="scientific">Nicrophorus vespilloides</name>
    <name type="common">Boreal carrion beetle</name>
    <dbReference type="NCBI Taxonomy" id="110193"/>
    <lineage>
        <taxon>Eukaryota</taxon>
        <taxon>Metazoa</taxon>
        <taxon>Ecdysozoa</taxon>
        <taxon>Arthropoda</taxon>
        <taxon>Hexapoda</taxon>
        <taxon>Insecta</taxon>
        <taxon>Pterygota</taxon>
        <taxon>Neoptera</taxon>
        <taxon>Endopterygota</taxon>
        <taxon>Coleoptera</taxon>
        <taxon>Polyphaga</taxon>
        <taxon>Staphyliniformia</taxon>
        <taxon>Silphidae</taxon>
        <taxon>Nicrophorinae</taxon>
        <taxon>Nicrophorus</taxon>
    </lineage>
</organism>
<sequence>MATDNTLDYDDIISQNILIRKDQDATDEQVNYTVEVVKKQNEDYENMYNIQAALYQMDDKNQNAESEEEEDDDDDGSGGEQEDLSDYDYEVETEQQQQDQSRQDSSPLSESGSESEWVPNESKNKGGKKMYKCLICSKECPTKKGLTLHTIRKHKSKPTEEETNK</sequence>
<feature type="region of interest" description="Disordered" evidence="1">
    <location>
        <begin position="55"/>
        <end position="127"/>
    </location>
</feature>
<feature type="compositionally biased region" description="Low complexity" evidence="1">
    <location>
        <begin position="95"/>
        <end position="116"/>
    </location>
</feature>